<dbReference type="EMBL" id="JYDT01000049">
    <property type="protein sequence ID" value="KRY87878.1"/>
    <property type="molecule type" value="Genomic_DNA"/>
</dbReference>
<proteinExistence type="predicted"/>
<protein>
    <submittedName>
        <fullName evidence="1">Uncharacterized protein</fullName>
    </submittedName>
</protein>
<accession>A0A0V1FPC9</accession>
<dbReference type="Proteomes" id="UP000054995">
    <property type="component" value="Unassembled WGS sequence"/>
</dbReference>
<keyword evidence="2" id="KW-1185">Reference proteome</keyword>
<evidence type="ECO:0000313" key="2">
    <source>
        <dbReference type="Proteomes" id="UP000054995"/>
    </source>
</evidence>
<gene>
    <name evidence="1" type="ORF">T4D_11539</name>
</gene>
<sequence>MSVGVYVKVVLFTGHEKMNETWHTNTMIANGHIFTPGIGYYQLMLVSKKKVMRKKKLVNDNH</sequence>
<reference evidence="1 2" key="1">
    <citation type="submission" date="2015-01" db="EMBL/GenBank/DDBJ databases">
        <title>Evolution of Trichinella species and genotypes.</title>
        <authorList>
            <person name="Korhonen P.K."/>
            <person name="Edoardo P."/>
            <person name="Giuseppe L.R."/>
            <person name="Gasser R.B."/>
        </authorList>
    </citation>
    <scope>NUCLEOTIDE SEQUENCE [LARGE SCALE GENOMIC DNA]</scope>
    <source>
        <strain evidence="1">ISS470</strain>
    </source>
</reference>
<comment type="caution">
    <text evidence="1">The sequence shown here is derived from an EMBL/GenBank/DDBJ whole genome shotgun (WGS) entry which is preliminary data.</text>
</comment>
<evidence type="ECO:0000313" key="1">
    <source>
        <dbReference type="EMBL" id="KRY87878.1"/>
    </source>
</evidence>
<name>A0A0V1FPC9_TRIPS</name>
<organism evidence="1 2">
    <name type="scientific">Trichinella pseudospiralis</name>
    <name type="common">Parasitic roundworm</name>
    <dbReference type="NCBI Taxonomy" id="6337"/>
    <lineage>
        <taxon>Eukaryota</taxon>
        <taxon>Metazoa</taxon>
        <taxon>Ecdysozoa</taxon>
        <taxon>Nematoda</taxon>
        <taxon>Enoplea</taxon>
        <taxon>Dorylaimia</taxon>
        <taxon>Trichinellida</taxon>
        <taxon>Trichinellidae</taxon>
        <taxon>Trichinella</taxon>
    </lineage>
</organism>